<keyword evidence="2" id="KW-1185">Reference proteome</keyword>
<dbReference type="HOGENOM" id="CLU_2836207_0_0_1"/>
<proteinExistence type="predicted"/>
<dbReference type="AlphaFoldDB" id="M1C294"/>
<accession>M1C294</accession>
<dbReference type="Proteomes" id="UP000011115">
    <property type="component" value="Unassembled WGS sequence"/>
</dbReference>
<sequence length="66" mass="7145">MCSGNRQRHEPPNELIINLLMQIYVVLSNPPPSCICNQSGDVPLAYSLVACEPNVIAFVSNGCCPN</sequence>
<protein>
    <submittedName>
        <fullName evidence="1">DNA binding protein</fullName>
    </submittedName>
</protein>
<organism evidence="1 2">
    <name type="scientific">Solanum tuberosum</name>
    <name type="common">Potato</name>
    <dbReference type="NCBI Taxonomy" id="4113"/>
    <lineage>
        <taxon>Eukaryota</taxon>
        <taxon>Viridiplantae</taxon>
        <taxon>Streptophyta</taxon>
        <taxon>Embryophyta</taxon>
        <taxon>Tracheophyta</taxon>
        <taxon>Spermatophyta</taxon>
        <taxon>Magnoliopsida</taxon>
        <taxon>eudicotyledons</taxon>
        <taxon>Gunneridae</taxon>
        <taxon>Pentapetalae</taxon>
        <taxon>asterids</taxon>
        <taxon>lamiids</taxon>
        <taxon>Solanales</taxon>
        <taxon>Solanaceae</taxon>
        <taxon>Solanoideae</taxon>
        <taxon>Solaneae</taxon>
        <taxon>Solanum</taxon>
    </lineage>
</organism>
<name>M1C294_SOLTU</name>
<dbReference type="PaxDb" id="4113-PGSC0003DMT400058205"/>
<evidence type="ECO:0000313" key="2">
    <source>
        <dbReference type="Proteomes" id="UP000011115"/>
    </source>
</evidence>
<evidence type="ECO:0000313" key="1">
    <source>
        <dbReference type="EnsemblPlants" id="PGSC0003DMT400058205"/>
    </source>
</evidence>
<dbReference type="InParanoid" id="M1C294"/>
<dbReference type="EnsemblPlants" id="PGSC0003DMT400058205">
    <property type="protein sequence ID" value="PGSC0003DMT400058205"/>
    <property type="gene ID" value="PGSC0003DMG402022600"/>
</dbReference>
<dbReference type="Gramene" id="PGSC0003DMT400058205">
    <property type="protein sequence ID" value="PGSC0003DMT400058205"/>
    <property type="gene ID" value="PGSC0003DMG402022600"/>
</dbReference>
<reference evidence="1" key="2">
    <citation type="submission" date="2015-06" db="UniProtKB">
        <authorList>
            <consortium name="EnsemblPlants"/>
        </authorList>
    </citation>
    <scope>IDENTIFICATION</scope>
    <source>
        <strain evidence="1">DM1-3 516 R44</strain>
    </source>
</reference>
<reference evidence="2" key="1">
    <citation type="journal article" date="2011" name="Nature">
        <title>Genome sequence and analysis of the tuber crop potato.</title>
        <authorList>
            <consortium name="The Potato Genome Sequencing Consortium"/>
        </authorList>
    </citation>
    <scope>NUCLEOTIDE SEQUENCE [LARGE SCALE GENOMIC DNA]</scope>
    <source>
        <strain evidence="2">cv. DM1-3 516 R44</strain>
    </source>
</reference>